<gene>
    <name evidence="2" type="primary">yvrHa</name>
    <name evidence="1" type="ORF">LS41612_09995</name>
    <name evidence="2" type="ORF">NCTC10338_02737</name>
</gene>
<dbReference type="Proteomes" id="UP000238825">
    <property type="component" value="Chromosome"/>
</dbReference>
<dbReference type="EMBL" id="CP019980">
    <property type="protein sequence ID" value="AVK96572.1"/>
    <property type="molecule type" value="Genomic_DNA"/>
</dbReference>
<evidence type="ECO:0000313" key="1">
    <source>
        <dbReference type="EMBL" id="AVK96572.1"/>
    </source>
</evidence>
<dbReference type="Proteomes" id="UP000255295">
    <property type="component" value="Unassembled WGS sequence"/>
</dbReference>
<evidence type="ECO:0000313" key="4">
    <source>
        <dbReference type="Proteomes" id="UP000255295"/>
    </source>
</evidence>
<proteinExistence type="predicted"/>
<evidence type="ECO:0000313" key="3">
    <source>
        <dbReference type="Proteomes" id="UP000238825"/>
    </source>
</evidence>
<organism evidence="1 3">
    <name type="scientific">Lysinibacillus sphaericus</name>
    <name type="common">Bacillus sphaericus</name>
    <dbReference type="NCBI Taxonomy" id="1421"/>
    <lineage>
        <taxon>Bacteria</taxon>
        <taxon>Bacillati</taxon>
        <taxon>Bacillota</taxon>
        <taxon>Bacilli</taxon>
        <taxon>Bacillales</taxon>
        <taxon>Bacillaceae</taxon>
        <taxon>Lysinibacillus</taxon>
    </lineage>
</organism>
<dbReference type="EMBL" id="UFSZ01000001">
    <property type="protein sequence ID" value="SUV17631.1"/>
    <property type="molecule type" value="Genomic_DNA"/>
</dbReference>
<sequence length="71" mass="8495">MDVGKLQSKQELNYEEIIRDFNQKIKNILKSTSVQEREDLEQEIKIKILEKIDLLNHINCPGFFDYINNKK</sequence>
<reference evidence="1 3" key="1">
    <citation type="submission" date="2017-03" db="EMBL/GenBank/DDBJ databases">
        <title>The whole genome sequencing and assembly of Lysinibacillus sphaericus DSM 28T strain.</title>
        <authorList>
            <person name="Lee Y.-J."/>
            <person name="Yi H."/>
            <person name="Bahn Y.-S."/>
            <person name="Kim J.F."/>
            <person name="Lee D.-W."/>
        </authorList>
    </citation>
    <scope>NUCLEOTIDE SEQUENCE [LARGE SCALE GENOMIC DNA]</scope>
    <source>
        <strain evidence="1 3">DSM 28</strain>
    </source>
</reference>
<protein>
    <submittedName>
        <fullName evidence="2">Co-sigma factor</fullName>
    </submittedName>
</protein>
<accession>A0A2S0JZL0</accession>
<dbReference type="AlphaFoldDB" id="A0A2S0JZL0"/>
<reference evidence="2 4" key="2">
    <citation type="submission" date="2018-06" db="EMBL/GenBank/DDBJ databases">
        <authorList>
            <consortium name="Pathogen Informatics"/>
            <person name="Doyle S."/>
        </authorList>
    </citation>
    <scope>NUCLEOTIDE SEQUENCE [LARGE SCALE GENOMIC DNA]</scope>
    <source>
        <strain evidence="2 4">NCTC10338</strain>
    </source>
</reference>
<evidence type="ECO:0000313" key="2">
    <source>
        <dbReference type="EMBL" id="SUV17631.1"/>
    </source>
</evidence>
<name>A0A2S0JZL0_LYSSH</name>